<evidence type="ECO:0000256" key="1">
    <source>
        <dbReference type="ARBA" id="ARBA00022448"/>
    </source>
</evidence>
<evidence type="ECO:0000256" key="6">
    <source>
        <dbReference type="ARBA" id="ARBA00023136"/>
    </source>
</evidence>
<keyword evidence="1" id="KW-0813">Transport</keyword>
<evidence type="ECO:0000313" key="8">
    <source>
        <dbReference type="EMBL" id="ALF17286.1"/>
    </source>
</evidence>
<evidence type="ECO:0000256" key="5">
    <source>
        <dbReference type="ARBA" id="ARBA00022967"/>
    </source>
</evidence>
<dbReference type="GO" id="GO:0055052">
    <property type="term" value="C:ATP-binding cassette (ABC) transporter complex, substrate-binding subunit-containing"/>
    <property type="evidence" value="ECO:0007669"/>
    <property type="project" value="TreeGrafter"/>
</dbReference>
<keyword evidence="5" id="KW-1278">Translocase</keyword>
<evidence type="ECO:0000259" key="7">
    <source>
        <dbReference type="PROSITE" id="PS50893"/>
    </source>
</evidence>
<dbReference type="RefSeq" id="WP_060675869.1">
    <property type="nucleotide sequence ID" value="NZ_CP012713.1"/>
</dbReference>
<dbReference type="GO" id="GO:0140359">
    <property type="term" value="F:ABC-type transporter activity"/>
    <property type="evidence" value="ECO:0007669"/>
    <property type="project" value="UniProtKB-ARBA"/>
</dbReference>
<organism evidence="8">
    <name type="scientific">Fusobacterium animalis</name>
    <dbReference type="NCBI Taxonomy" id="76859"/>
    <lineage>
        <taxon>Bacteria</taxon>
        <taxon>Fusobacteriati</taxon>
        <taxon>Fusobacteriota</taxon>
        <taxon>Fusobacteriia</taxon>
        <taxon>Fusobacteriales</taxon>
        <taxon>Fusobacteriaceae</taxon>
        <taxon>Fusobacterium</taxon>
    </lineage>
</organism>
<dbReference type="FunFam" id="3.40.50.300:FF:000042">
    <property type="entry name" value="Maltose/maltodextrin ABC transporter, ATP-binding protein"/>
    <property type="match status" value="1"/>
</dbReference>
<dbReference type="PANTHER" id="PTHR43875:SF15">
    <property type="entry name" value="TREHALOSE IMPORT ATP-BINDING PROTEIN SUGC"/>
    <property type="match status" value="1"/>
</dbReference>
<keyword evidence="2" id="KW-1003">Cell membrane</keyword>
<keyword evidence="3" id="KW-0547">Nucleotide-binding</keyword>
<dbReference type="InterPro" id="IPR003593">
    <property type="entry name" value="AAA+_ATPase"/>
</dbReference>
<dbReference type="InterPro" id="IPR047641">
    <property type="entry name" value="ABC_transpr_MalK/UgpC-like"/>
</dbReference>
<proteinExistence type="predicted"/>
<dbReference type="InterPro" id="IPR003439">
    <property type="entry name" value="ABC_transporter-like_ATP-bd"/>
</dbReference>
<dbReference type="InterPro" id="IPR013611">
    <property type="entry name" value="Transp-assoc_OB_typ2"/>
</dbReference>
<keyword evidence="4 8" id="KW-0067">ATP-binding</keyword>
<dbReference type="SUPFAM" id="SSF50331">
    <property type="entry name" value="MOP-like"/>
    <property type="match status" value="1"/>
</dbReference>
<dbReference type="Gene3D" id="3.40.50.300">
    <property type="entry name" value="P-loop containing nucleotide triphosphate hydrolases"/>
    <property type="match status" value="1"/>
</dbReference>
<dbReference type="PATRIC" id="fig|76859.3.peg.685"/>
<sequence length="356" mass="39996">MASVTITGVTKSFGNVKVLQEFNQKFEDGEFITLLGPSGCGKTTMLRLIAGFEKPSSGEIYIGDKLVSSEKEFLPPEKRGIGMVFQSYAVWPHMNVFDNIAYPLKIQKISKSEIEERVNQVLKIVHLEQYKDRFPSELSGGQQQRVALGRALVAQPEILLLDEPLSNLDAKLREEMRYEIKEITKKLKITVIYVTHDQIEAMTMSDRIVLINKGEVQQVAPPQEIYSKPKNMFVANFVGKVDFIKGKVEGSKILLDNSNGQTLPNKSSFKGNVVVAIRPENAILSDDGEITGKVYSKFYLGDCNDLRVEIGNGNILRMIARASTYNTLNEGDEVKIKILEYFVFEDDGKDQIKIMT</sequence>
<evidence type="ECO:0000256" key="3">
    <source>
        <dbReference type="ARBA" id="ARBA00022741"/>
    </source>
</evidence>
<keyword evidence="6" id="KW-0472">Membrane</keyword>
<dbReference type="InterPro" id="IPR012340">
    <property type="entry name" value="NA-bd_OB-fold"/>
</dbReference>
<dbReference type="GO" id="GO:0005524">
    <property type="term" value="F:ATP binding"/>
    <property type="evidence" value="ECO:0007669"/>
    <property type="project" value="UniProtKB-KW"/>
</dbReference>
<dbReference type="OrthoDB" id="95612at2"/>
<accession>A0A0M4REB6</accession>
<dbReference type="GO" id="GO:0016887">
    <property type="term" value="F:ATP hydrolysis activity"/>
    <property type="evidence" value="ECO:0007669"/>
    <property type="project" value="InterPro"/>
</dbReference>
<dbReference type="PROSITE" id="PS50893">
    <property type="entry name" value="ABC_TRANSPORTER_2"/>
    <property type="match status" value="1"/>
</dbReference>
<dbReference type="SMART" id="SM00382">
    <property type="entry name" value="AAA"/>
    <property type="match status" value="1"/>
</dbReference>
<dbReference type="Gene3D" id="2.40.50.140">
    <property type="entry name" value="Nucleic acid-binding proteins"/>
    <property type="match status" value="1"/>
</dbReference>
<dbReference type="Pfam" id="PF00005">
    <property type="entry name" value="ABC_tran"/>
    <property type="match status" value="1"/>
</dbReference>
<gene>
    <name evidence="8" type="ORF">RN98_03500</name>
</gene>
<protein>
    <submittedName>
        <fullName evidence="8">Iron ABC transporter ATP-binding protein</fullName>
    </submittedName>
</protein>
<dbReference type="Pfam" id="PF08402">
    <property type="entry name" value="TOBE_2"/>
    <property type="match status" value="1"/>
</dbReference>
<dbReference type="InterPro" id="IPR008995">
    <property type="entry name" value="Mo/tungstate-bd_C_term_dom"/>
</dbReference>
<dbReference type="Proteomes" id="UP000063147">
    <property type="component" value="Chromosome"/>
</dbReference>
<dbReference type="InterPro" id="IPR027417">
    <property type="entry name" value="P-loop_NTPase"/>
</dbReference>
<dbReference type="EMBL" id="CP012713">
    <property type="protein sequence ID" value="ALF17286.1"/>
    <property type="molecule type" value="Genomic_DNA"/>
</dbReference>
<evidence type="ECO:0000256" key="4">
    <source>
        <dbReference type="ARBA" id="ARBA00022840"/>
    </source>
</evidence>
<dbReference type="PANTHER" id="PTHR43875">
    <property type="entry name" value="MALTODEXTRIN IMPORT ATP-BINDING PROTEIN MSMX"/>
    <property type="match status" value="1"/>
</dbReference>
<name>A0A0M4REB6_9FUSO</name>
<dbReference type="PROSITE" id="PS00211">
    <property type="entry name" value="ABC_TRANSPORTER_1"/>
    <property type="match status" value="1"/>
</dbReference>
<dbReference type="InterPro" id="IPR017871">
    <property type="entry name" value="ABC_transporter-like_CS"/>
</dbReference>
<dbReference type="Gene3D" id="2.40.50.100">
    <property type="match status" value="1"/>
</dbReference>
<evidence type="ECO:0000313" key="9">
    <source>
        <dbReference type="Proteomes" id="UP000063147"/>
    </source>
</evidence>
<dbReference type="AlphaFoldDB" id="A0A0M4REB6"/>
<feature type="domain" description="ABC transporter" evidence="7">
    <location>
        <begin position="4"/>
        <end position="238"/>
    </location>
</feature>
<reference evidence="8 9" key="1">
    <citation type="submission" date="2015-09" db="EMBL/GenBank/DDBJ databases">
        <authorList>
            <person name="Jackson K.R."/>
            <person name="Lunt B.L."/>
            <person name="Fisher J.N.B."/>
            <person name="Gardner A.V."/>
            <person name="Bailey M.E."/>
            <person name="Deus L.M."/>
            <person name="Earl A.S."/>
            <person name="Gibby P.D."/>
            <person name="Hartmann K.A."/>
            <person name="Liu J.E."/>
            <person name="Manci A.M."/>
            <person name="Nielsen D.A."/>
            <person name="Solomon M.B."/>
            <person name="Breakwell D.P."/>
            <person name="Burnett S.H."/>
            <person name="Grose J.H."/>
        </authorList>
    </citation>
    <scope>NUCLEOTIDE SEQUENCE [LARGE SCALE GENOMIC DNA]</scope>
    <source>
        <strain evidence="8 9">KCOM 1279</strain>
    </source>
</reference>
<evidence type="ECO:0000256" key="2">
    <source>
        <dbReference type="ARBA" id="ARBA00022475"/>
    </source>
</evidence>
<dbReference type="SUPFAM" id="SSF52540">
    <property type="entry name" value="P-loop containing nucleoside triphosphate hydrolases"/>
    <property type="match status" value="1"/>
</dbReference>